<accession>A0A210QU38</accession>
<dbReference type="Pfam" id="PF07690">
    <property type="entry name" value="MFS_1"/>
    <property type="match status" value="1"/>
</dbReference>
<keyword evidence="1" id="KW-1133">Transmembrane helix</keyword>
<dbReference type="Gene3D" id="1.20.1250.20">
    <property type="entry name" value="MFS general substrate transporter like domains"/>
    <property type="match status" value="1"/>
</dbReference>
<dbReference type="Proteomes" id="UP000242188">
    <property type="component" value="Unassembled WGS sequence"/>
</dbReference>
<organism evidence="2 3">
    <name type="scientific">Mizuhopecten yessoensis</name>
    <name type="common">Japanese scallop</name>
    <name type="synonym">Patinopecten yessoensis</name>
    <dbReference type="NCBI Taxonomy" id="6573"/>
    <lineage>
        <taxon>Eukaryota</taxon>
        <taxon>Metazoa</taxon>
        <taxon>Spiralia</taxon>
        <taxon>Lophotrochozoa</taxon>
        <taxon>Mollusca</taxon>
        <taxon>Bivalvia</taxon>
        <taxon>Autobranchia</taxon>
        <taxon>Pteriomorphia</taxon>
        <taxon>Pectinida</taxon>
        <taxon>Pectinoidea</taxon>
        <taxon>Pectinidae</taxon>
        <taxon>Mizuhopecten</taxon>
    </lineage>
</organism>
<dbReference type="GO" id="GO:0008028">
    <property type="term" value="F:monocarboxylic acid transmembrane transporter activity"/>
    <property type="evidence" value="ECO:0007669"/>
    <property type="project" value="TreeGrafter"/>
</dbReference>
<keyword evidence="1" id="KW-0472">Membrane</keyword>
<keyword evidence="3" id="KW-1185">Reference proteome</keyword>
<feature type="transmembrane region" description="Helical" evidence="1">
    <location>
        <begin position="220"/>
        <end position="242"/>
    </location>
</feature>
<dbReference type="InterPro" id="IPR050327">
    <property type="entry name" value="Proton-linked_MCT"/>
</dbReference>
<dbReference type="PANTHER" id="PTHR11360">
    <property type="entry name" value="MONOCARBOXYLATE TRANSPORTER"/>
    <property type="match status" value="1"/>
</dbReference>
<feature type="transmembrane region" description="Helical" evidence="1">
    <location>
        <begin position="287"/>
        <end position="308"/>
    </location>
</feature>
<sequence>MIAVTWDAKNKMYREEEGARKWVVVVAAFFVQFIICGITYSLGIFHHVFQQVFEHDHFDTSWAGSILLYVTAITSVVMRCFMKSFGCRISVMLGGVLSATGLALGMVVTDLYQVYLTYGVLTGIGFGLACTPSIMIVEQHFYEGRFEALSVVLGGVGAGMITFPIIIRTMLEYMAWRGTLWMLAGCALNICVCGALMKPAKNAKEMQLMPQLSCVPLRNVIFLGMCIANLFWSFGSTIIYMYLPSYSLEQGTDFGLSSFLIACVGMSSFTSRMIFAFMGNNSTLDDMTSLLCSVGLGVVVTGICPMLFDDFAGQIGYTLLFGFYSGYWTTFLSQSARELVGPEYIAMGNGYLSFMIALGSLMGGPAAGLLVQEENEFKYVFYLAGSCLLWSSIIMMLFKYQKCGYLTMGSEREDRHSHEQKVPLVDMLDDNKDKGINLNEKAVFVDAMVSSI</sequence>
<name>A0A210QU38_MIZYE</name>
<dbReference type="AlphaFoldDB" id="A0A210QU38"/>
<evidence type="ECO:0000256" key="1">
    <source>
        <dbReference type="SAM" id="Phobius"/>
    </source>
</evidence>
<protein>
    <submittedName>
        <fullName evidence="2">Monocarboxylate transporter 12</fullName>
    </submittedName>
</protein>
<feature type="transmembrane region" description="Helical" evidence="1">
    <location>
        <begin position="254"/>
        <end position="275"/>
    </location>
</feature>
<reference evidence="2 3" key="1">
    <citation type="journal article" date="2017" name="Nat. Ecol. Evol.">
        <title>Scallop genome provides insights into evolution of bilaterian karyotype and development.</title>
        <authorList>
            <person name="Wang S."/>
            <person name="Zhang J."/>
            <person name="Jiao W."/>
            <person name="Li J."/>
            <person name="Xun X."/>
            <person name="Sun Y."/>
            <person name="Guo X."/>
            <person name="Huan P."/>
            <person name="Dong B."/>
            <person name="Zhang L."/>
            <person name="Hu X."/>
            <person name="Sun X."/>
            <person name="Wang J."/>
            <person name="Zhao C."/>
            <person name="Wang Y."/>
            <person name="Wang D."/>
            <person name="Huang X."/>
            <person name="Wang R."/>
            <person name="Lv J."/>
            <person name="Li Y."/>
            <person name="Zhang Z."/>
            <person name="Liu B."/>
            <person name="Lu W."/>
            <person name="Hui Y."/>
            <person name="Liang J."/>
            <person name="Zhou Z."/>
            <person name="Hou R."/>
            <person name="Li X."/>
            <person name="Liu Y."/>
            <person name="Li H."/>
            <person name="Ning X."/>
            <person name="Lin Y."/>
            <person name="Zhao L."/>
            <person name="Xing Q."/>
            <person name="Dou J."/>
            <person name="Li Y."/>
            <person name="Mao J."/>
            <person name="Guo H."/>
            <person name="Dou H."/>
            <person name="Li T."/>
            <person name="Mu C."/>
            <person name="Jiang W."/>
            <person name="Fu Q."/>
            <person name="Fu X."/>
            <person name="Miao Y."/>
            <person name="Liu J."/>
            <person name="Yu Q."/>
            <person name="Li R."/>
            <person name="Liao H."/>
            <person name="Li X."/>
            <person name="Kong Y."/>
            <person name="Jiang Z."/>
            <person name="Chourrout D."/>
            <person name="Li R."/>
            <person name="Bao Z."/>
        </authorList>
    </citation>
    <scope>NUCLEOTIDE SEQUENCE [LARGE SCALE GENOMIC DNA]</scope>
    <source>
        <strain evidence="2 3">PY_sf001</strain>
    </source>
</reference>
<evidence type="ECO:0000313" key="3">
    <source>
        <dbReference type="Proteomes" id="UP000242188"/>
    </source>
</evidence>
<dbReference type="InterPro" id="IPR036259">
    <property type="entry name" value="MFS_trans_sf"/>
</dbReference>
<feature type="transmembrane region" description="Helical" evidence="1">
    <location>
        <begin position="21"/>
        <end position="42"/>
    </location>
</feature>
<dbReference type="EMBL" id="NEDP02001908">
    <property type="protein sequence ID" value="OWF52212.1"/>
    <property type="molecule type" value="Genomic_DNA"/>
</dbReference>
<dbReference type="SUPFAM" id="SSF103473">
    <property type="entry name" value="MFS general substrate transporter"/>
    <property type="match status" value="1"/>
</dbReference>
<dbReference type="InterPro" id="IPR011701">
    <property type="entry name" value="MFS"/>
</dbReference>
<proteinExistence type="predicted"/>
<comment type="caution">
    <text evidence="2">The sequence shown here is derived from an EMBL/GenBank/DDBJ whole genome shotgun (WGS) entry which is preliminary data.</text>
</comment>
<evidence type="ECO:0000313" key="2">
    <source>
        <dbReference type="EMBL" id="OWF52212.1"/>
    </source>
</evidence>
<keyword evidence="1" id="KW-0812">Transmembrane</keyword>
<feature type="transmembrane region" description="Helical" evidence="1">
    <location>
        <begin position="179"/>
        <end position="199"/>
    </location>
</feature>
<dbReference type="OrthoDB" id="410267at2759"/>
<feature type="transmembrane region" description="Helical" evidence="1">
    <location>
        <begin position="62"/>
        <end position="82"/>
    </location>
</feature>
<feature type="transmembrane region" description="Helical" evidence="1">
    <location>
        <begin position="115"/>
        <end position="136"/>
    </location>
</feature>
<feature type="transmembrane region" description="Helical" evidence="1">
    <location>
        <begin position="314"/>
        <end position="332"/>
    </location>
</feature>
<feature type="transmembrane region" description="Helical" evidence="1">
    <location>
        <begin position="344"/>
        <end position="367"/>
    </location>
</feature>
<gene>
    <name evidence="2" type="ORF">KP79_PYT20111</name>
</gene>
<dbReference type="PANTHER" id="PTHR11360:SF284">
    <property type="entry name" value="EG:103B4.3 PROTEIN-RELATED"/>
    <property type="match status" value="1"/>
</dbReference>
<feature type="transmembrane region" description="Helical" evidence="1">
    <location>
        <begin position="148"/>
        <end position="167"/>
    </location>
</feature>
<feature type="transmembrane region" description="Helical" evidence="1">
    <location>
        <begin position="89"/>
        <end position="109"/>
    </location>
</feature>
<feature type="transmembrane region" description="Helical" evidence="1">
    <location>
        <begin position="379"/>
        <end position="398"/>
    </location>
</feature>